<protein>
    <recommendedName>
        <fullName evidence="3">PE domain-containing protein</fullName>
    </recommendedName>
</protein>
<proteinExistence type="predicted"/>
<dbReference type="AlphaFoldDB" id="A0A291RV35"/>
<reference evidence="1 2" key="1">
    <citation type="submission" date="2017-10" db="EMBL/GenBank/DDBJ databases">
        <title>Comparative genomics between pathogenic Norcardia.</title>
        <authorList>
            <person name="Zeng L."/>
        </authorList>
    </citation>
    <scope>NUCLEOTIDE SEQUENCE [LARGE SCALE GENOMIC DNA]</scope>
    <source>
        <strain evidence="1 2">NC_YFY_NT001</strain>
    </source>
</reference>
<evidence type="ECO:0008006" key="3">
    <source>
        <dbReference type="Google" id="ProtNLM"/>
    </source>
</evidence>
<sequence>MADDDAQGVFGPLVDQARNGGVSLRVDPATFVTLDRALVQRKKEIRQIQMIIQDIHDQETWKIGEGSQYLTSAKTMVQSFREKAASGANNADATLEEHFRVADELQTLLRTIRERYEQTDADFAAKLRAAESAQRPEGGGGR</sequence>
<dbReference type="Proteomes" id="UP000221961">
    <property type="component" value="Chromosome"/>
</dbReference>
<name>A0A291RV35_9NOCA</name>
<organism evidence="1 2">
    <name type="scientific">Nocardia terpenica</name>
    <dbReference type="NCBI Taxonomy" id="455432"/>
    <lineage>
        <taxon>Bacteria</taxon>
        <taxon>Bacillati</taxon>
        <taxon>Actinomycetota</taxon>
        <taxon>Actinomycetes</taxon>
        <taxon>Mycobacteriales</taxon>
        <taxon>Nocardiaceae</taxon>
        <taxon>Nocardia</taxon>
    </lineage>
</organism>
<dbReference type="RefSeq" id="WP_098698006.1">
    <property type="nucleotide sequence ID" value="NZ_CP023778.1"/>
</dbReference>
<evidence type="ECO:0000313" key="1">
    <source>
        <dbReference type="EMBL" id="ATL71102.1"/>
    </source>
</evidence>
<dbReference type="KEGG" id="ntp:CRH09_37955"/>
<accession>A0A291RV35</accession>
<dbReference type="EMBL" id="CP023778">
    <property type="protein sequence ID" value="ATL71102.1"/>
    <property type="molecule type" value="Genomic_DNA"/>
</dbReference>
<dbReference type="GeneID" id="88363037"/>
<gene>
    <name evidence="1" type="ORF">CRH09_37955</name>
</gene>
<evidence type="ECO:0000313" key="2">
    <source>
        <dbReference type="Proteomes" id="UP000221961"/>
    </source>
</evidence>